<protein>
    <recommendedName>
        <fullName evidence="3">Lycopene cyclase</fullName>
    </recommendedName>
</protein>
<dbReference type="Proteomes" id="UP000053586">
    <property type="component" value="Unassembled WGS sequence"/>
</dbReference>
<dbReference type="RefSeq" id="WP_006006007.1">
    <property type="nucleotide sequence ID" value="NZ_BAET01000022.1"/>
</dbReference>
<comment type="caution">
    <text evidence="1">The sequence shown here is derived from an EMBL/GenBank/DDBJ whole genome shotgun (WGS) entry which is preliminary data.</text>
</comment>
<dbReference type="Pfam" id="PF05834">
    <property type="entry name" value="Lycopene_cycl"/>
    <property type="match status" value="1"/>
</dbReference>
<evidence type="ECO:0000313" key="1">
    <source>
        <dbReference type="EMBL" id="GAB56152.1"/>
    </source>
</evidence>
<evidence type="ECO:0008006" key="3">
    <source>
        <dbReference type="Google" id="ProtNLM"/>
    </source>
</evidence>
<sequence>MKTALVSQQTSDLIIIGAGAAGLSLLLALDDINYPHSVTVLERNSGPLNDRIWSFWSTNTQNISLGLLNVPRYIASIISHRWSHWSLSTSQSNYVMRSDVYRYCCVRSDDLSRLAQKRIDQNPRFRIIYNSDVTLVRTQDNICTLTSNGFAINARKVLDTRPPPIDKNHTGLLQCFYGEEITLSEDFFEPSCVQLMHQLKSAALGIEFVYVLPFNTKQALIEFTCFSLHAISKDTLKLRLHGAIKELLKQRKYTVERSENAVLPMYLLNQNHHKKNENICYGGIAGGAMRASTGYSFLNSQGWATQCARELMRFNRFSPTAPIKRVYCVVDMIMLKVLRDNMSIGVSIFELMFKKVKPARFVRFMTQQATIVDFISVIWAMPKKPFLIAACKLLINKK</sequence>
<organism evidence="1 2">
    <name type="scientific">Glaciecola punicea ACAM 611</name>
    <dbReference type="NCBI Taxonomy" id="1121923"/>
    <lineage>
        <taxon>Bacteria</taxon>
        <taxon>Pseudomonadati</taxon>
        <taxon>Pseudomonadota</taxon>
        <taxon>Gammaproteobacteria</taxon>
        <taxon>Alteromonadales</taxon>
        <taxon>Alteromonadaceae</taxon>
        <taxon>Glaciecola</taxon>
    </lineage>
</organism>
<dbReference type="InterPro" id="IPR036188">
    <property type="entry name" value="FAD/NAD-bd_sf"/>
</dbReference>
<dbReference type="eggNOG" id="COG2072">
    <property type="taxonomic scope" value="Bacteria"/>
</dbReference>
<reference evidence="1 2" key="2">
    <citation type="journal article" date="2017" name="Antonie Van Leeuwenhoek">
        <title>Rhizobium rhizosphaerae sp. nov., a novel species isolated from rice rhizosphere.</title>
        <authorList>
            <person name="Zhao J.J."/>
            <person name="Zhang J."/>
            <person name="Zhang R.J."/>
            <person name="Zhang C.W."/>
            <person name="Yin H.Q."/>
            <person name="Zhang X.X."/>
        </authorList>
    </citation>
    <scope>NUCLEOTIDE SEQUENCE [LARGE SCALE GENOMIC DNA]</scope>
    <source>
        <strain evidence="1 2">ACAM 611</strain>
    </source>
</reference>
<accession>H5TCX5</accession>
<dbReference type="OrthoDB" id="5793379at2"/>
<reference evidence="1 2" key="1">
    <citation type="journal article" date="2012" name="J. Bacteriol.">
        <title>Genome sequence of proteorhodopsin-containing sea ice bacterium Glaciecola punicea ACAM 611T.</title>
        <authorList>
            <person name="Qin Q.-L."/>
            <person name="Xie B.-B."/>
            <person name="Shu Y.-L."/>
            <person name="Rong J.-C."/>
            <person name="Zhao D.-L."/>
            <person name="Zhang X.-Y."/>
            <person name="Chen X.-L."/>
            <person name="Zhou B.-C."/>
            <person name="Zhanga Y.-Z."/>
        </authorList>
    </citation>
    <scope>NUCLEOTIDE SEQUENCE [LARGE SCALE GENOMIC DNA]</scope>
    <source>
        <strain evidence="1 2">ACAM 611</strain>
    </source>
</reference>
<name>H5TCX5_9ALTE</name>
<proteinExistence type="predicted"/>
<dbReference type="SUPFAM" id="SSF51905">
    <property type="entry name" value="FAD/NAD(P)-binding domain"/>
    <property type="match status" value="1"/>
</dbReference>
<dbReference type="EMBL" id="BAET01000022">
    <property type="protein sequence ID" value="GAB56152.1"/>
    <property type="molecule type" value="Genomic_DNA"/>
</dbReference>
<dbReference type="AlphaFoldDB" id="H5TCX5"/>
<evidence type="ECO:0000313" key="2">
    <source>
        <dbReference type="Proteomes" id="UP000053586"/>
    </source>
</evidence>
<keyword evidence="2" id="KW-1185">Reference proteome</keyword>
<gene>
    <name evidence="1" type="ORF">GPUN_2037</name>
</gene>
<dbReference type="Gene3D" id="3.50.50.60">
    <property type="entry name" value="FAD/NAD(P)-binding domain"/>
    <property type="match status" value="1"/>
</dbReference>
<dbReference type="STRING" id="56804.BAE46_11645"/>